<sequence>MPRRRLVLSILVAALLCVASARADDHGHDHDGDSHAEPSPVAGKPAPLLEFKPTSIRAPFLEQFTDDWNTRWTVSQAKKIIDGVEDEDLLRYRGDWAVEEPTVLQAVKGDKGLVVKTPAAHHAIAAKFAKPVDAKGKSLVVQYEVKLQNGLECGGAYLKLLKESKTYDFTKFEDRTPYVIMFGPDKCGSTNKVHFIFRHKNPKTGEYEEKHANTPPTIKSGKTSTLYTLIVNPDNTFEILVNNVSEKKGSLLEDFTPSVNPPKEIDDPEDKKPSDWVDEAEIVDPKATKPEDWDEDAPEFITDLTVEKPEDWLDDEPLTIPDPQEEKPEDWDEEEDGEWVAPSIPNPACENGNCGEWKRPSIKNPEYKGKWSAPKIPNPAYKGPWAPRKIPNPNFFEDKSPADFEPIGAIGFEIWTMQENILFDNIYIGHSISDAKKLAEESWVSKYEAEKAQEEAENPAPSADSDKKEAPASFIDQAKAFFGEFAKDPVKAVESNPSIAIAVVVVLGSVVVLTAVSSSLGEAKPPAPKEVKGTEKPSGEKTEKEKEEKKEEGGAKKRKPKVDS</sequence>
<feature type="chain" id="PRO_5007230251" evidence="9">
    <location>
        <begin position="24"/>
        <end position="564"/>
    </location>
</feature>
<dbReference type="EMBL" id="KQ965794">
    <property type="protein sequence ID" value="KXS11895.1"/>
    <property type="molecule type" value="Genomic_DNA"/>
</dbReference>
<dbReference type="PRINTS" id="PR00626">
    <property type="entry name" value="CALRETICULIN"/>
</dbReference>
<feature type="compositionally biased region" description="Basic and acidic residues" evidence="10">
    <location>
        <begin position="527"/>
        <end position="564"/>
    </location>
</feature>
<keyword evidence="9" id="KW-0732">Signal</keyword>
<dbReference type="InterPro" id="IPR013320">
    <property type="entry name" value="ConA-like_dom_sf"/>
</dbReference>
<dbReference type="OrthoDB" id="1938156at2759"/>
<feature type="compositionally biased region" description="Basic and acidic residues" evidence="10">
    <location>
        <begin position="24"/>
        <end position="36"/>
    </location>
</feature>
<gene>
    <name evidence="11" type="ORF">M427DRAFT_60037</name>
</gene>
<evidence type="ECO:0000256" key="4">
    <source>
        <dbReference type="ARBA" id="ARBA00022824"/>
    </source>
</evidence>
<dbReference type="Pfam" id="PF00262">
    <property type="entry name" value="Calreticulin"/>
    <property type="match status" value="1"/>
</dbReference>
<evidence type="ECO:0000313" key="11">
    <source>
        <dbReference type="EMBL" id="KXS11895.1"/>
    </source>
</evidence>
<feature type="region of interest" description="Disordered" evidence="10">
    <location>
        <begin position="252"/>
        <end position="294"/>
    </location>
</feature>
<dbReference type="InterPro" id="IPR018124">
    <property type="entry name" value="Calret/calnex_CS"/>
</dbReference>
<dbReference type="Gene3D" id="2.10.250.10">
    <property type="entry name" value="Calreticulin/calnexin, P domain"/>
    <property type="match status" value="1"/>
</dbReference>
<reference evidence="11 12" key="1">
    <citation type="journal article" date="2015" name="Genome Biol. Evol.">
        <title>Phylogenomic analyses indicate that early fungi evolved digesting cell walls of algal ancestors of land plants.</title>
        <authorList>
            <person name="Chang Y."/>
            <person name="Wang S."/>
            <person name="Sekimoto S."/>
            <person name="Aerts A.L."/>
            <person name="Choi C."/>
            <person name="Clum A."/>
            <person name="LaButti K.M."/>
            <person name="Lindquist E.A."/>
            <person name="Yee Ngan C."/>
            <person name="Ohm R.A."/>
            <person name="Salamov A.A."/>
            <person name="Grigoriev I.V."/>
            <person name="Spatafora J.W."/>
            <person name="Berbee M.L."/>
        </authorList>
    </citation>
    <scope>NUCLEOTIDE SEQUENCE [LARGE SCALE GENOMIC DNA]</scope>
    <source>
        <strain evidence="11 12">JEL478</strain>
    </source>
</reference>
<comment type="similarity">
    <text evidence="2 9">Belongs to the calreticulin family.</text>
</comment>
<organism evidence="11 12">
    <name type="scientific">Gonapodya prolifera (strain JEL478)</name>
    <name type="common">Monoblepharis prolifera</name>
    <dbReference type="NCBI Taxonomy" id="1344416"/>
    <lineage>
        <taxon>Eukaryota</taxon>
        <taxon>Fungi</taxon>
        <taxon>Fungi incertae sedis</taxon>
        <taxon>Chytridiomycota</taxon>
        <taxon>Chytridiomycota incertae sedis</taxon>
        <taxon>Monoblepharidomycetes</taxon>
        <taxon>Monoblepharidales</taxon>
        <taxon>Gonapodyaceae</taxon>
        <taxon>Gonapodya</taxon>
    </lineage>
</organism>
<feature type="signal peptide" evidence="9">
    <location>
        <begin position="1"/>
        <end position="23"/>
    </location>
</feature>
<dbReference type="PROSITE" id="PS00803">
    <property type="entry name" value="CALRETICULIN_1"/>
    <property type="match status" value="1"/>
</dbReference>
<dbReference type="PANTHER" id="PTHR11073">
    <property type="entry name" value="CALRETICULIN AND CALNEXIN"/>
    <property type="match status" value="1"/>
</dbReference>
<keyword evidence="7 9" id="KW-0143">Chaperone</keyword>
<evidence type="ECO:0000256" key="8">
    <source>
        <dbReference type="PIRSR" id="PIRSR601580-3"/>
    </source>
</evidence>
<dbReference type="STRING" id="1344416.A0A139A618"/>
<keyword evidence="6" id="KW-0472">Membrane</keyword>
<keyword evidence="5" id="KW-1133">Transmembrane helix</keyword>
<name>A0A139A618_GONPJ</name>
<protein>
    <submittedName>
        <fullName evidence="11">Calreticulin-domain-containing protein</fullName>
    </submittedName>
</protein>
<dbReference type="SUPFAM" id="SSF49899">
    <property type="entry name" value="Concanavalin A-like lectins/glucanases"/>
    <property type="match status" value="2"/>
</dbReference>
<feature type="region of interest" description="Disordered" evidence="10">
    <location>
        <begin position="24"/>
        <end position="45"/>
    </location>
</feature>
<feature type="region of interest" description="Disordered" evidence="10">
    <location>
        <begin position="519"/>
        <end position="564"/>
    </location>
</feature>
<feature type="disulfide bond" evidence="8">
    <location>
        <begin position="153"/>
        <end position="187"/>
    </location>
</feature>
<feature type="compositionally biased region" description="Basic and acidic residues" evidence="10">
    <location>
        <begin position="263"/>
        <end position="275"/>
    </location>
</feature>
<feature type="region of interest" description="Disordered" evidence="10">
    <location>
        <begin position="449"/>
        <end position="470"/>
    </location>
</feature>
<evidence type="ECO:0000256" key="6">
    <source>
        <dbReference type="ARBA" id="ARBA00023136"/>
    </source>
</evidence>
<dbReference type="FunFam" id="2.60.120.200:FF:000011">
    <property type="entry name" value="Probable calnexin"/>
    <property type="match status" value="1"/>
</dbReference>
<feature type="region of interest" description="Disordered" evidence="10">
    <location>
        <begin position="307"/>
        <end position="331"/>
    </location>
</feature>
<dbReference type="GO" id="GO:0036503">
    <property type="term" value="P:ERAD pathway"/>
    <property type="evidence" value="ECO:0007669"/>
    <property type="project" value="TreeGrafter"/>
</dbReference>
<dbReference type="InterPro" id="IPR009033">
    <property type="entry name" value="Calreticulin/calnexin_P_dom_sf"/>
</dbReference>
<keyword evidence="8" id="KW-1015">Disulfide bond</keyword>
<dbReference type="PROSITE" id="PS00804">
    <property type="entry name" value="CALRETICULIN_2"/>
    <property type="match status" value="1"/>
</dbReference>
<evidence type="ECO:0000313" key="12">
    <source>
        <dbReference type="Proteomes" id="UP000070544"/>
    </source>
</evidence>
<evidence type="ECO:0000256" key="10">
    <source>
        <dbReference type="SAM" id="MobiDB-lite"/>
    </source>
</evidence>
<accession>A0A139A618</accession>
<keyword evidence="3" id="KW-0812">Transmembrane</keyword>
<evidence type="ECO:0000256" key="3">
    <source>
        <dbReference type="ARBA" id="ARBA00022692"/>
    </source>
</evidence>
<dbReference type="OMA" id="SGCGKWE"/>
<dbReference type="GO" id="GO:0005509">
    <property type="term" value="F:calcium ion binding"/>
    <property type="evidence" value="ECO:0007669"/>
    <property type="project" value="InterPro"/>
</dbReference>
<evidence type="ECO:0000256" key="9">
    <source>
        <dbReference type="RuleBase" id="RU362126"/>
    </source>
</evidence>
<evidence type="ECO:0000256" key="5">
    <source>
        <dbReference type="ARBA" id="ARBA00022989"/>
    </source>
</evidence>
<dbReference type="Proteomes" id="UP000070544">
    <property type="component" value="Unassembled WGS sequence"/>
</dbReference>
<dbReference type="FunFam" id="2.10.250.10:FF:000001">
    <property type="entry name" value="Calnexin homolog"/>
    <property type="match status" value="1"/>
</dbReference>
<keyword evidence="4 9" id="KW-0256">Endoplasmic reticulum</keyword>
<dbReference type="SUPFAM" id="SSF63887">
    <property type="entry name" value="P-domain of calnexin/calreticulin"/>
    <property type="match status" value="1"/>
</dbReference>
<evidence type="ECO:0000256" key="2">
    <source>
        <dbReference type="ARBA" id="ARBA00010983"/>
    </source>
</evidence>
<proteinExistence type="inferred from homology"/>
<dbReference type="GO" id="GO:0006457">
    <property type="term" value="P:protein folding"/>
    <property type="evidence" value="ECO:0007669"/>
    <property type="project" value="InterPro"/>
</dbReference>
<evidence type="ECO:0000256" key="7">
    <source>
        <dbReference type="ARBA" id="ARBA00023186"/>
    </source>
</evidence>
<dbReference type="AlphaFoldDB" id="A0A139A618"/>
<dbReference type="Gene3D" id="2.60.120.200">
    <property type="match status" value="1"/>
</dbReference>
<evidence type="ECO:0000256" key="1">
    <source>
        <dbReference type="ARBA" id="ARBA00004389"/>
    </source>
</evidence>
<dbReference type="GO" id="GO:0051082">
    <property type="term" value="F:unfolded protein binding"/>
    <property type="evidence" value="ECO:0007669"/>
    <property type="project" value="InterPro"/>
</dbReference>
<dbReference type="GO" id="GO:0005789">
    <property type="term" value="C:endoplasmic reticulum membrane"/>
    <property type="evidence" value="ECO:0007669"/>
    <property type="project" value="UniProtKB-SubCell"/>
</dbReference>
<comment type="subcellular location">
    <subcellularLocation>
        <location evidence="1">Endoplasmic reticulum membrane</location>
        <topology evidence="1">Single-pass membrane protein</topology>
    </subcellularLocation>
</comment>
<keyword evidence="12" id="KW-1185">Reference proteome</keyword>
<dbReference type="PANTHER" id="PTHR11073:SF1">
    <property type="entry name" value="CALNEXIN 14D-RELATED"/>
    <property type="match status" value="1"/>
</dbReference>
<dbReference type="InterPro" id="IPR001580">
    <property type="entry name" value="Calret/calnex"/>
</dbReference>